<dbReference type="RefSeq" id="WP_118910636.1">
    <property type="nucleotide sequence ID" value="NZ_QOCS01000009.1"/>
</dbReference>
<dbReference type="EMBL" id="QOCS01000009">
    <property type="protein sequence ID" value="RHW46822.1"/>
    <property type="molecule type" value="Genomic_DNA"/>
</dbReference>
<organism evidence="2 3">
    <name type="scientific">Bombilactobacillus bombi</name>
    <dbReference type="NCBI Taxonomy" id="1303590"/>
    <lineage>
        <taxon>Bacteria</taxon>
        <taxon>Bacillati</taxon>
        <taxon>Bacillota</taxon>
        <taxon>Bacilli</taxon>
        <taxon>Lactobacillales</taxon>
        <taxon>Lactobacillaceae</taxon>
        <taxon>Bombilactobacillus</taxon>
    </lineage>
</organism>
<reference evidence="2 3" key="1">
    <citation type="submission" date="2018-07" db="EMBL/GenBank/DDBJ databases">
        <title>Genome sequences of six Lactobacillus spp. isolated from bumble bee guts.</title>
        <authorList>
            <person name="Motta E.V.S."/>
            <person name="Moran N.A."/>
        </authorList>
    </citation>
    <scope>NUCLEOTIDE SEQUENCE [LARGE SCALE GENOMIC DNA]</scope>
    <source>
        <strain evidence="2 3">LV-8.1</strain>
    </source>
</reference>
<dbReference type="AlphaFoldDB" id="A0A417Z859"/>
<dbReference type="Gene3D" id="2.60.40.3350">
    <property type="match status" value="1"/>
</dbReference>
<evidence type="ECO:0000313" key="2">
    <source>
        <dbReference type="EMBL" id="RHW46822.1"/>
    </source>
</evidence>
<sequence length="351" mass="39976">MVKKFKIIQNLEKKYNGENLPIRVRQDDVGTIIESQILTEDNNPYDLSKCSVTFNLQPATGIPVLGEKVTITDAIDGKISYSLSAKDTKHAGRVKSAFFTINNADNSIVESTGDIDLTIMPFPKITDADYLTKVSDFKGRVRGDFNSNPNFISFGNYSSADLNNNWTVTFNNILQKEAPQEIYENLKFDKLYYYLYSARRVGIYAIKILENATKIVIRNFNFEGNRGICILDNRFSVQNGDNIAINTYNNHIRLIKDNLNLLPKLKPVKVSKDGYFVDFEIDLINSNYLSKDNYLILTNVEGMNQGVAYLRPCYDEESGRFYEKLGNEQLGKKDAIEIPTKLTCTQYYLPD</sequence>
<gene>
    <name evidence="2" type="ORF">DS832_04860</name>
</gene>
<evidence type="ECO:0000313" key="3">
    <source>
        <dbReference type="Proteomes" id="UP000284822"/>
    </source>
</evidence>
<dbReference type="Proteomes" id="UP000284822">
    <property type="component" value="Unassembled WGS sequence"/>
</dbReference>
<name>A0A417Z859_9LACO</name>
<accession>A0A417Z859</accession>
<evidence type="ECO:0000259" key="1">
    <source>
        <dbReference type="Pfam" id="PF10651"/>
    </source>
</evidence>
<dbReference type="InterPro" id="IPR018913">
    <property type="entry name" value="BppU_N"/>
</dbReference>
<dbReference type="Pfam" id="PF10651">
    <property type="entry name" value="BppU_N"/>
    <property type="match status" value="1"/>
</dbReference>
<proteinExistence type="predicted"/>
<comment type="caution">
    <text evidence="2">The sequence shown here is derived from an EMBL/GenBank/DDBJ whole genome shotgun (WGS) entry which is preliminary data.</text>
</comment>
<protein>
    <recommendedName>
        <fullName evidence="1">BppU N-terminal domain-containing protein</fullName>
    </recommendedName>
</protein>
<feature type="domain" description="BppU N-terminal" evidence="1">
    <location>
        <begin position="12"/>
        <end position="109"/>
    </location>
</feature>